<protein>
    <submittedName>
        <fullName evidence="1">Uncharacterized protein</fullName>
    </submittedName>
</protein>
<dbReference type="Proteomes" id="UP001266305">
    <property type="component" value="Unassembled WGS sequence"/>
</dbReference>
<sequence length="63" mass="7122">MHNCLLEDDKRTDIDSYLNEDQLQASGIQNCHSKMAPGIVQNCGALINFTKNKLKLFAVRDEL</sequence>
<gene>
    <name evidence="1" type="ORF">P7K49_024026</name>
</gene>
<name>A0ABQ9UP49_SAGOE</name>
<proteinExistence type="predicted"/>
<comment type="caution">
    <text evidence="1">The sequence shown here is derived from an EMBL/GenBank/DDBJ whole genome shotgun (WGS) entry which is preliminary data.</text>
</comment>
<dbReference type="EMBL" id="JASSZA010000011">
    <property type="protein sequence ID" value="KAK2098575.1"/>
    <property type="molecule type" value="Genomic_DNA"/>
</dbReference>
<accession>A0ABQ9UP49</accession>
<evidence type="ECO:0000313" key="1">
    <source>
        <dbReference type="EMBL" id="KAK2098575.1"/>
    </source>
</evidence>
<keyword evidence="2" id="KW-1185">Reference proteome</keyword>
<organism evidence="1 2">
    <name type="scientific">Saguinus oedipus</name>
    <name type="common">Cotton-top tamarin</name>
    <name type="synonym">Oedipomidas oedipus</name>
    <dbReference type="NCBI Taxonomy" id="9490"/>
    <lineage>
        <taxon>Eukaryota</taxon>
        <taxon>Metazoa</taxon>
        <taxon>Chordata</taxon>
        <taxon>Craniata</taxon>
        <taxon>Vertebrata</taxon>
        <taxon>Euteleostomi</taxon>
        <taxon>Mammalia</taxon>
        <taxon>Eutheria</taxon>
        <taxon>Euarchontoglires</taxon>
        <taxon>Primates</taxon>
        <taxon>Haplorrhini</taxon>
        <taxon>Platyrrhini</taxon>
        <taxon>Cebidae</taxon>
        <taxon>Callitrichinae</taxon>
        <taxon>Saguinus</taxon>
    </lineage>
</organism>
<reference evidence="1 2" key="1">
    <citation type="submission" date="2023-05" db="EMBL/GenBank/DDBJ databases">
        <title>B98-5 Cell Line De Novo Hybrid Assembly: An Optical Mapping Approach.</title>
        <authorList>
            <person name="Kananen K."/>
            <person name="Auerbach J.A."/>
            <person name="Kautto E."/>
            <person name="Blachly J.S."/>
        </authorList>
    </citation>
    <scope>NUCLEOTIDE SEQUENCE [LARGE SCALE GENOMIC DNA]</scope>
    <source>
        <strain evidence="1">B95-8</strain>
        <tissue evidence="1">Cell line</tissue>
    </source>
</reference>
<evidence type="ECO:0000313" key="2">
    <source>
        <dbReference type="Proteomes" id="UP001266305"/>
    </source>
</evidence>